<feature type="region of interest" description="Disordered" evidence="1">
    <location>
        <begin position="1"/>
        <end position="62"/>
    </location>
</feature>
<organism evidence="2">
    <name type="scientific">Tanacetum cinerariifolium</name>
    <name type="common">Dalmatian daisy</name>
    <name type="synonym">Chrysanthemum cinerariifolium</name>
    <dbReference type="NCBI Taxonomy" id="118510"/>
    <lineage>
        <taxon>Eukaryota</taxon>
        <taxon>Viridiplantae</taxon>
        <taxon>Streptophyta</taxon>
        <taxon>Embryophyta</taxon>
        <taxon>Tracheophyta</taxon>
        <taxon>Spermatophyta</taxon>
        <taxon>Magnoliopsida</taxon>
        <taxon>eudicotyledons</taxon>
        <taxon>Gunneridae</taxon>
        <taxon>Pentapetalae</taxon>
        <taxon>asterids</taxon>
        <taxon>campanulids</taxon>
        <taxon>Asterales</taxon>
        <taxon>Asteraceae</taxon>
        <taxon>Asteroideae</taxon>
        <taxon>Anthemideae</taxon>
        <taxon>Anthemidinae</taxon>
        <taxon>Tanacetum</taxon>
    </lineage>
</organism>
<protein>
    <submittedName>
        <fullName evidence="2">Uncharacterized protein</fullName>
    </submittedName>
</protein>
<dbReference type="EMBL" id="BKCJ010489451">
    <property type="protein sequence ID" value="GFA79573.1"/>
    <property type="molecule type" value="Genomic_DNA"/>
</dbReference>
<sequence length="260" mass="28909">PLPANASPTALSPGYVAISDPLKEDPEEGPKKDPTDGGDYDKEDESFEDDDDDEEEAFEEDEHLALADSAPLHAIDHVPSAEETELFETDESAAIPPPPQTTVLVSMTRYHMAQISVRSHTPPSLSIKALIIKYTSALTPPLQPPSPLSPLSSHSLGSHPHHYYYHLVNYIFIDTLDASIRAFKGRVMTTVGEVNERVIYLATTQRQNAHEFYVLHKDAQDDRDLLRAQISLLKRERFRELARIRDAERQDGPADAGSSC</sequence>
<evidence type="ECO:0000313" key="2">
    <source>
        <dbReference type="EMBL" id="GFA79573.1"/>
    </source>
</evidence>
<feature type="compositionally biased region" description="Basic and acidic residues" evidence="1">
    <location>
        <begin position="21"/>
        <end position="35"/>
    </location>
</feature>
<feature type="compositionally biased region" description="Polar residues" evidence="1">
    <location>
        <begin position="1"/>
        <end position="10"/>
    </location>
</feature>
<dbReference type="AlphaFoldDB" id="A0A699K7R5"/>
<name>A0A699K7R5_TANCI</name>
<feature type="non-terminal residue" evidence="2">
    <location>
        <position position="1"/>
    </location>
</feature>
<gene>
    <name evidence="2" type="ORF">Tci_651545</name>
</gene>
<proteinExistence type="predicted"/>
<comment type="caution">
    <text evidence="2">The sequence shown here is derived from an EMBL/GenBank/DDBJ whole genome shotgun (WGS) entry which is preliminary data.</text>
</comment>
<evidence type="ECO:0000256" key="1">
    <source>
        <dbReference type="SAM" id="MobiDB-lite"/>
    </source>
</evidence>
<reference evidence="2" key="1">
    <citation type="journal article" date="2019" name="Sci. Rep.">
        <title>Draft genome of Tanacetum cinerariifolium, the natural source of mosquito coil.</title>
        <authorList>
            <person name="Yamashiro T."/>
            <person name="Shiraishi A."/>
            <person name="Satake H."/>
            <person name="Nakayama K."/>
        </authorList>
    </citation>
    <scope>NUCLEOTIDE SEQUENCE</scope>
</reference>
<accession>A0A699K7R5</accession>
<feature type="compositionally biased region" description="Acidic residues" evidence="1">
    <location>
        <begin position="36"/>
        <end position="62"/>
    </location>
</feature>